<protein>
    <recommendedName>
        <fullName evidence="3">WG repeat-containing protein</fullName>
    </recommendedName>
</protein>
<dbReference type="Proteomes" id="UP000285844">
    <property type="component" value="Unassembled WGS sequence"/>
</dbReference>
<dbReference type="PROSITE" id="PS51257">
    <property type="entry name" value="PROKAR_LIPOPROTEIN"/>
    <property type="match status" value="1"/>
</dbReference>
<evidence type="ECO:0000313" key="1">
    <source>
        <dbReference type="EMBL" id="RHC14897.1"/>
    </source>
</evidence>
<evidence type="ECO:0008006" key="3">
    <source>
        <dbReference type="Google" id="ProtNLM"/>
    </source>
</evidence>
<proteinExistence type="predicted"/>
<gene>
    <name evidence="1" type="ORF">DW858_03485</name>
</gene>
<sequence>MKRQVAFLITMLFVIISISGCSKHLSLGTDGDNSVRKEKQGLVFSTEYEVQDYFNGYFIVSKLQGKLWGVIDNSGNEIIPLKYTSIVFDNKKEVADGRNDELNFVAEDNGVKIHLNTNGELGGSCKIKPIIGTINDEREYYAKNTSGVYVADSTKKNILYMYSVGEGEFVDFYQITDEYELLVAETGFRSEKAYLLNKIGDVICEKSCSSCTVQKKGDNAVIYFQDFMGKAEIYTMDVDGNMNQVDNYCKDDFGIHDGEKPEGLVDYILGTDDNIYIKQTNDKFYKLINKMGDNLAYDKYIEYAQHEDIILLLNENQGVTMVNSEGKVVKDLEDFEWKDSESSEPDYLGKCIYYDEVFGAKDALYIVRENGEKNDVYRISINQ</sequence>
<organism evidence="1 2">
    <name type="scientific">Lachnospira eligens</name>
    <dbReference type="NCBI Taxonomy" id="39485"/>
    <lineage>
        <taxon>Bacteria</taxon>
        <taxon>Bacillati</taxon>
        <taxon>Bacillota</taxon>
        <taxon>Clostridia</taxon>
        <taxon>Lachnospirales</taxon>
        <taxon>Lachnospiraceae</taxon>
        <taxon>Lachnospira</taxon>
    </lineage>
</organism>
<dbReference type="EMBL" id="QSHM01000002">
    <property type="protein sequence ID" value="RHC14897.1"/>
    <property type="molecule type" value="Genomic_DNA"/>
</dbReference>
<comment type="caution">
    <text evidence="1">The sequence shown here is derived from an EMBL/GenBank/DDBJ whole genome shotgun (WGS) entry which is preliminary data.</text>
</comment>
<accession>A0A413Z0R1</accession>
<evidence type="ECO:0000313" key="2">
    <source>
        <dbReference type="Proteomes" id="UP000285844"/>
    </source>
</evidence>
<reference evidence="1 2" key="1">
    <citation type="submission" date="2018-08" db="EMBL/GenBank/DDBJ databases">
        <title>A genome reference for cultivated species of the human gut microbiota.</title>
        <authorList>
            <person name="Zou Y."/>
            <person name="Xue W."/>
            <person name="Luo G."/>
        </authorList>
    </citation>
    <scope>NUCLEOTIDE SEQUENCE [LARGE SCALE GENOMIC DNA]</scope>
    <source>
        <strain evidence="1 2">AM37-3BH</strain>
    </source>
</reference>
<dbReference type="AlphaFoldDB" id="A0A413Z0R1"/>
<dbReference type="RefSeq" id="WP_118362465.1">
    <property type="nucleotide sequence ID" value="NZ_QSHM01000002.1"/>
</dbReference>
<name>A0A413Z0R1_9FIRM</name>